<evidence type="ECO:0000313" key="3">
    <source>
        <dbReference type="EMBL" id="MDQ0271168.1"/>
    </source>
</evidence>
<keyword evidence="4" id="KW-1185">Reference proteome</keyword>
<dbReference type="EMBL" id="JAUSUB010000013">
    <property type="protein sequence ID" value="MDQ0271168.1"/>
    <property type="molecule type" value="Genomic_DNA"/>
</dbReference>
<dbReference type="PROSITE" id="PS50937">
    <property type="entry name" value="HTH_MERR_2"/>
    <property type="match status" value="1"/>
</dbReference>
<dbReference type="PRINTS" id="PR00040">
    <property type="entry name" value="HTHMERR"/>
</dbReference>
<reference evidence="3 4" key="1">
    <citation type="submission" date="2023-07" db="EMBL/GenBank/DDBJ databases">
        <title>Genomic Encyclopedia of Type Strains, Phase IV (KMG-IV): sequencing the most valuable type-strain genomes for metagenomic binning, comparative biology and taxonomic classification.</title>
        <authorList>
            <person name="Goeker M."/>
        </authorList>
    </citation>
    <scope>NUCLEOTIDE SEQUENCE [LARGE SCALE GENOMIC DNA]</scope>
    <source>
        <strain evidence="3 4">DSM 23494</strain>
    </source>
</reference>
<feature type="domain" description="HTH merR-type" evidence="2">
    <location>
        <begin position="1"/>
        <end position="67"/>
    </location>
</feature>
<keyword evidence="1 3" id="KW-0238">DNA-binding</keyword>
<sequence length="121" mass="14553">MKYIVDHLNVTPNTLRFYEKEGILKNVSRNSNGRRIYNDENIEWINFIRALRSTGMPISKIQEYVDLYELGDDTLLQRKEMMMQHKTEVQNKINEDLKHLELISYKVAMYELQEKESRQII</sequence>
<dbReference type="Gene3D" id="1.10.1660.10">
    <property type="match status" value="1"/>
</dbReference>
<dbReference type="InterPro" id="IPR000551">
    <property type="entry name" value="MerR-type_HTH_dom"/>
</dbReference>
<dbReference type="GO" id="GO:0003677">
    <property type="term" value="F:DNA binding"/>
    <property type="evidence" value="ECO:0007669"/>
    <property type="project" value="UniProtKB-KW"/>
</dbReference>
<proteinExistence type="predicted"/>
<dbReference type="SMART" id="SM00422">
    <property type="entry name" value="HTH_MERR"/>
    <property type="match status" value="1"/>
</dbReference>
<dbReference type="Pfam" id="PF13411">
    <property type="entry name" value="MerR_1"/>
    <property type="match status" value="1"/>
</dbReference>
<dbReference type="InterPro" id="IPR009061">
    <property type="entry name" value="DNA-bd_dom_put_sf"/>
</dbReference>
<name>A0ABU0AIT3_9BACI</name>
<dbReference type="SUPFAM" id="SSF46955">
    <property type="entry name" value="Putative DNA-binding domain"/>
    <property type="match status" value="1"/>
</dbReference>
<dbReference type="PANTHER" id="PTHR30204">
    <property type="entry name" value="REDOX-CYCLING DRUG-SENSING TRANSCRIPTIONAL ACTIVATOR SOXR"/>
    <property type="match status" value="1"/>
</dbReference>
<accession>A0ABU0AIT3</accession>
<protein>
    <submittedName>
        <fullName evidence="3">DNA-binding transcriptional MerR regulator</fullName>
    </submittedName>
</protein>
<evidence type="ECO:0000313" key="4">
    <source>
        <dbReference type="Proteomes" id="UP001238088"/>
    </source>
</evidence>
<dbReference type="Proteomes" id="UP001238088">
    <property type="component" value="Unassembled WGS sequence"/>
</dbReference>
<gene>
    <name evidence="3" type="ORF">J2S17_003056</name>
</gene>
<dbReference type="CDD" id="cd01109">
    <property type="entry name" value="HTH_YyaN"/>
    <property type="match status" value="1"/>
</dbReference>
<organism evidence="3 4">
    <name type="scientific">Cytobacillus purgationiresistens</name>
    <dbReference type="NCBI Taxonomy" id="863449"/>
    <lineage>
        <taxon>Bacteria</taxon>
        <taxon>Bacillati</taxon>
        <taxon>Bacillota</taxon>
        <taxon>Bacilli</taxon>
        <taxon>Bacillales</taxon>
        <taxon>Bacillaceae</taxon>
        <taxon>Cytobacillus</taxon>
    </lineage>
</organism>
<evidence type="ECO:0000256" key="1">
    <source>
        <dbReference type="ARBA" id="ARBA00023125"/>
    </source>
</evidence>
<evidence type="ECO:0000259" key="2">
    <source>
        <dbReference type="PROSITE" id="PS50937"/>
    </source>
</evidence>
<dbReference type="InterPro" id="IPR047057">
    <property type="entry name" value="MerR_fam"/>
</dbReference>
<comment type="caution">
    <text evidence="3">The sequence shown here is derived from an EMBL/GenBank/DDBJ whole genome shotgun (WGS) entry which is preliminary data.</text>
</comment>
<dbReference type="PANTHER" id="PTHR30204:SF82">
    <property type="entry name" value="TRANSCRIPTIONAL REGULATOR, MERR FAMILY"/>
    <property type="match status" value="1"/>
</dbReference>